<protein>
    <submittedName>
        <fullName evidence="2">Uncharacterized protein</fullName>
    </submittedName>
</protein>
<name>A0AAV2E8Y7_9ROSI</name>
<keyword evidence="3" id="KW-1185">Reference proteome</keyword>
<dbReference type="EMBL" id="OZ034817">
    <property type="protein sequence ID" value="CAL1382118.1"/>
    <property type="molecule type" value="Genomic_DNA"/>
</dbReference>
<evidence type="ECO:0000256" key="1">
    <source>
        <dbReference type="SAM" id="MobiDB-lite"/>
    </source>
</evidence>
<gene>
    <name evidence="2" type="ORF">LTRI10_LOCUS23459</name>
</gene>
<accession>A0AAV2E8Y7</accession>
<dbReference type="AlphaFoldDB" id="A0AAV2E8Y7"/>
<evidence type="ECO:0000313" key="2">
    <source>
        <dbReference type="EMBL" id="CAL1382118.1"/>
    </source>
</evidence>
<organism evidence="2 3">
    <name type="scientific">Linum trigynum</name>
    <dbReference type="NCBI Taxonomy" id="586398"/>
    <lineage>
        <taxon>Eukaryota</taxon>
        <taxon>Viridiplantae</taxon>
        <taxon>Streptophyta</taxon>
        <taxon>Embryophyta</taxon>
        <taxon>Tracheophyta</taxon>
        <taxon>Spermatophyta</taxon>
        <taxon>Magnoliopsida</taxon>
        <taxon>eudicotyledons</taxon>
        <taxon>Gunneridae</taxon>
        <taxon>Pentapetalae</taxon>
        <taxon>rosids</taxon>
        <taxon>fabids</taxon>
        <taxon>Malpighiales</taxon>
        <taxon>Linaceae</taxon>
        <taxon>Linum</taxon>
    </lineage>
</organism>
<feature type="compositionally biased region" description="Polar residues" evidence="1">
    <location>
        <begin position="35"/>
        <end position="44"/>
    </location>
</feature>
<reference evidence="2 3" key="1">
    <citation type="submission" date="2024-04" db="EMBL/GenBank/DDBJ databases">
        <authorList>
            <person name="Fracassetti M."/>
        </authorList>
    </citation>
    <scope>NUCLEOTIDE SEQUENCE [LARGE SCALE GENOMIC DNA]</scope>
</reference>
<dbReference type="Proteomes" id="UP001497516">
    <property type="component" value="Chromosome 4"/>
</dbReference>
<sequence length="91" mass="9968">MAEEVQWKVEAPAVASSAEVGNGQVDEAVNPINLPLSSSANASEQLEKSRSSGRRGRTNYYLYYQRIDKGADDPSTISAHRPLISCHYSLK</sequence>
<feature type="region of interest" description="Disordered" evidence="1">
    <location>
        <begin position="34"/>
        <end position="54"/>
    </location>
</feature>
<evidence type="ECO:0000313" key="3">
    <source>
        <dbReference type="Proteomes" id="UP001497516"/>
    </source>
</evidence>
<proteinExistence type="predicted"/>